<dbReference type="Pfam" id="PF03469">
    <property type="entry name" value="XH"/>
    <property type="match status" value="1"/>
</dbReference>
<dbReference type="InterPro" id="IPR005379">
    <property type="entry name" value="FDM1-5/IDN2_XH"/>
</dbReference>
<accession>A0ABQ4YW59</accession>
<evidence type="ECO:0000313" key="3">
    <source>
        <dbReference type="Proteomes" id="UP001151760"/>
    </source>
</evidence>
<reference evidence="2" key="2">
    <citation type="submission" date="2022-01" db="EMBL/GenBank/DDBJ databases">
        <authorList>
            <person name="Yamashiro T."/>
            <person name="Shiraishi A."/>
            <person name="Satake H."/>
            <person name="Nakayama K."/>
        </authorList>
    </citation>
    <scope>NUCLEOTIDE SEQUENCE</scope>
</reference>
<organism evidence="2 3">
    <name type="scientific">Tanacetum coccineum</name>
    <dbReference type="NCBI Taxonomy" id="301880"/>
    <lineage>
        <taxon>Eukaryota</taxon>
        <taxon>Viridiplantae</taxon>
        <taxon>Streptophyta</taxon>
        <taxon>Embryophyta</taxon>
        <taxon>Tracheophyta</taxon>
        <taxon>Spermatophyta</taxon>
        <taxon>Magnoliopsida</taxon>
        <taxon>eudicotyledons</taxon>
        <taxon>Gunneridae</taxon>
        <taxon>Pentapetalae</taxon>
        <taxon>asterids</taxon>
        <taxon>campanulids</taxon>
        <taxon>Asterales</taxon>
        <taxon>Asteraceae</taxon>
        <taxon>Asteroideae</taxon>
        <taxon>Anthemideae</taxon>
        <taxon>Anthemidinae</taxon>
        <taxon>Tanacetum</taxon>
    </lineage>
</organism>
<protein>
    <submittedName>
        <fullName evidence="2">Factor of DNA methylation 1-like protein</fullName>
    </submittedName>
</protein>
<dbReference type="EMBL" id="BQNB010010797">
    <property type="protein sequence ID" value="GJS82089.1"/>
    <property type="molecule type" value="Genomic_DNA"/>
</dbReference>
<name>A0ABQ4YW59_9ASTR</name>
<proteinExistence type="predicted"/>
<evidence type="ECO:0000313" key="2">
    <source>
        <dbReference type="EMBL" id="GJS82089.1"/>
    </source>
</evidence>
<reference evidence="2" key="1">
    <citation type="journal article" date="2022" name="Int. J. Mol. Sci.">
        <title>Draft Genome of Tanacetum Coccineum: Genomic Comparison of Closely Related Tanacetum-Family Plants.</title>
        <authorList>
            <person name="Yamashiro T."/>
            <person name="Shiraishi A."/>
            <person name="Nakayama K."/>
            <person name="Satake H."/>
        </authorList>
    </citation>
    <scope>NUCLEOTIDE SEQUENCE</scope>
</reference>
<feature type="domain" description="Factor of DNA methylation 1-5/IDN2" evidence="1">
    <location>
        <begin position="1"/>
        <end position="114"/>
    </location>
</feature>
<evidence type="ECO:0000259" key="1">
    <source>
        <dbReference type="Pfam" id="PF03469"/>
    </source>
</evidence>
<dbReference type="Proteomes" id="UP001151760">
    <property type="component" value="Unassembled WGS sequence"/>
</dbReference>
<dbReference type="PANTHER" id="PTHR21596:SF3">
    <property type="entry name" value="FACTOR OF DNA METHYLATION 1-RELATED"/>
    <property type="match status" value="1"/>
</dbReference>
<gene>
    <name evidence="2" type="ORF">Tco_0748630</name>
</gene>
<keyword evidence="3" id="KW-1185">Reference proteome</keyword>
<dbReference type="PANTHER" id="PTHR21596">
    <property type="entry name" value="RIBONUCLEASE P SUBUNIT P38"/>
    <property type="match status" value="1"/>
</dbReference>
<dbReference type="InterPro" id="IPR045177">
    <property type="entry name" value="FDM1-5/IDN2"/>
</dbReference>
<comment type="caution">
    <text evidence="2">The sequence shown here is derived from an EMBL/GenBank/DDBJ whole genome shotgun (WGS) entry which is preliminary data.</text>
</comment>
<sequence>MGKIDLKAFPDACYRSLTMRSSDQGVEQCALWQDKLKDLDWHPLKVVAIDGAYKEVINEDDELLKGLKAEWGTGVFDAVVTACKEMNGYYPGEYVVNELWNFKDNRKATLKEAIIGYKEFVEA</sequence>